<proteinExistence type="predicted"/>
<dbReference type="AlphaFoldDB" id="A0A0C5W030"/>
<dbReference type="KEGG" id="gsn:YC6258_03998"/>
<gene>
    <name evidence="1" type="ORF">YC6258_03998</name>
</gene>
<organism evidence="1 2">
    <name type="scientific">Gynuella sunshinyii YC6258</name>
    <dbReference type="NCBI Taxonomy" id="1445510"/>
    <lineage>
        <taxon>Bacteria</taxon>
        <taxon>Pseudomonadati</taxon>
        <taxon>Pseudomonadota</taxon>
        <taxon>Gammaproteobacteria</taxon>
        <taxon>Oceanospirillales</taxon>
        <taxon>Saccharospirillaceae</taxon>
        <taxon>Gynuella</taxon>
    </lineage>
</organism>
<evidence type="ECO:0000313" key="1">
    <source>
        <dbReference type="EMBL" id="AJQ96034.1"/>
    </source>
</evidence>
<dbReference type="EMBL" id="CP007142">
    <property type="protein sequence ID" value="AJQ96034.1"/>
    <property type="molecule type" value="Genomic_DNA"/>
</dbReference>
<protein>
    <submittedName>
        <fullName evidence="1">Uncharacterized protein</fullName>
    </submittedName>
</protein>
<reference evidence="1 2" key="1">
    <citation type="submission" date="2014-01" db="EMBL/GenBank/DDBJ databases">
        <title>Full genme sequencing of cellulolytic bacterium Gynuella sunshinyii YC6258T gen. nov., sp. nov.</title>
        <authorList>
            <person name="Khan H."/>
            <person name="Chung E.J."/>
            <person name="Chung Y.R."/>
        </authorList>
    </citation>
    <scope>NUCLEOTIDE SEQUENCE [LARGE SCALE GENOMIC DNA]</scope>
    <source>
        <strain evidence="1 2">YC6258</strain>
    </source>
</reference>
<dbReference type="Proteomes" id="UP000032266">
    <property type="component" value="Chromosome"/>
</dbReference>
<dbReference type="HOGENOM" id="CLU_3184296_0_0_6"/>
<evidence type="ECO:0000313" key="2">
    <source>
        <dbReference type="Proteomes" id="UP000032266"/>
    </source>
</evidence>
<name>A0A0C5W030_9GAMM</name>
<sequence>MSVFYCEIGFFVAHLTGFSILNNQCLFWWQTRASASVSDRCHHHQA</sequence>
<dbReference type="STRING" id="1445510.YC6258_03998"/>
<keyword evidence="2" id="KW-1185">Reference proteome</keyword>
<accession>A0A0C5W030</accession>